<accession>A0A4U8UXF5</accession>
<evidence type="ECO:0000313" key="6">
    <source>
        <dbReference type="Proteomes" id="UP000298663"/>
    </source>
</evidence>
<dbReference type="SUPFAM" id="SSF56808">
    <property type="entry name" value="Ribosomal protein L1"/>
    <property type="match status" value="1"/>
</dbReference>
<comment type="caution">
    <text evidence="5">The sequence shown here is derived from an EMBL/GenBank/DDBJ whole genome shotgun (WGS) entry which is preliminary data.</text>
</comment>
<dbReference type="OrthoDB" id="1747252at2759"/>
<evidence type="ECO:0000256" key="2">
    <source>
        <dbReference type="ARBA" id="ARBA00022980"/>
    </source>
</evidence>
<keyword evidence="6" id="KW-1185">Reference proteome</keyword>
<evidence type="ECO:0000256" key="4">
    <source>
        <dbReference type="SAM" id="Coils"/>
    </source>
</evidence>
<name>A0A4U8UXF5_STECR</name>
<evidence type="ECO:0000256" key="3">
    <source>
        <dbReference type="ARBA" id="ARBA00023274"/>
    </source>
</evidence>
<keyword evidence="4" id="KW-0175">Coiled coil</keyword>
<dbReference type="PANTHER" id="PTHR36427">
    <property type="entry name" value="54S RIBOSOMAL PROTEIN L1, MITOCHONDRIAL"/>
    <property type="match status" value="1"/>
</dbReference>
<protein>
    <recommendedName>
        <fullName evidence="7">Ribosomal protein L1</fullName>
    </recommendedName>
</protein>
<evidence type="ECO:0000256" key="1">
    <source>
        <dbReference type="ARBA" id="ARBA00010531"/>
    </source>
</evidence>
<keyword evidence="3" id="KW-0687">Ribonucleoprotein</keyword>
<feature type="coiled-coil region" evidence="4">
    <location>
        <begin position="28"/>
        <end position="65"/>
    </location>
</feature>
<dbReference type="Gene3D" id="3.30.190.20">
    <property type="match status" value="1"/>
</dbReference>
<gene>
    <name evidence="5" type="ORF">L596_004966</name>
</gene>
<dbReference type="Gene3D" id="3.40.50.790">
    <property type="match status" value="1"/>
</dbReference>
<dbReference type="InterPro" id="IPR028364">
    <property type="entry name" value="Ribosomal_uL1/biogenesis"/>
</dbReference>
<dbReference type="EMBL" id="AZBU02000001">
    <property type="protein sequence ID" value="TMS38190.1"/>
    <property type="molecule type" value="Genomic_DNA"/>
</dbReference>
<dbReference type="GO" id="GO:1990904">
    <property type="term" value="C:ribonucleoprotein complex"/>
    <property type="evidence" value="ECO:0007669"/>
    <property type="project" value="UniProtKB-KW"/>
</dbReference>
<dbReference type="AlphaFoldDB" id="A0A4U8UXF5"/>
<dbReference type="GO" id="GO:0005840">
    <property type="term" value="C:ribosome"/>
    <property type="evidence" value="ECO:0007669"/>
    <property type="project" value="UniProtKB-KW"/>
</dbReference>
<dbReference type="Pfam" id="PF00687">
    <property type="entry name" value="Ribosomal_L1"/>
    <property type="match status" value="1"/>
</dbReference>
<comment type="similarity">
    <text evidence="1">Belongs to the universal ribosomal protein uL1 family.</text>
</comment>
<dbReference type="Proteomes" id="UP000298663">
    <property type="component" value="Unassembled WGS sequence"/>
</dbReference>
<dbReference type="STRING" id="34508.A0A4U8UXF5"/>
<proteinExistence type="inferred from homology"/>
<organism evidence="5 6">
    <name type="scientific">Steinernema carpocapsae</name>
    <name type="common">Entomopathogenic nematode</name>
    <dbReference type="NCBI Taxonomy" id="34508"/>
    <lineage>
        <taxon>Eukaryota</taxon>
        <taxon>Metazoa</taxon>
        <taxon>Ecdysozoa</taxon>
        <taxon>Nematoda</taxon>
        <taxon>Chromadorea</taxon>
        <taxon>Rhabditida</taxon>
        <taxon>Tylenchina</taxon>
        <taxon>Panagrolaimomorpha</taxon>
        <taxon>Strongyloidoidea</taxon>
        <taxon>Steinernematidae</taxon>
        <taxon>Steinernema</taxon>
    </lineage>
</organism>
<evidence type="ECO:0000313" key="5">
    <source>
        <dbReference type="EMBL" id="TMS38190.1"/>
    </source>
</evidence>
<sequence length="380" mass="42972">MSNLMMLTRSFSMLGLAGDLLKPSTAFLQQHRGRKRSLKRTITRAEKLERRLKREAKEAARKQYSFMERVSIRRMRSLLSPSQQFPGRLEVDKETDLPDAPECNVYVRSSVKTQYQPISKALGIHRIMQQPSIYNNPNAPIRLRFELNMTTERLTKMINSSDHIVPIPVPFKHNEKRTIMAFAKTVENQEIALEAGAEVALGVDIIKKIIKGQFRTDDYDFCVAHTDMSSAILPLRGILKSRFPTYINGGLGENLPEIIEKFKNGIKLSVKSDPVYPVWGLCNAVVGRLSMTDEEVEANIATVVDSLCKLRNPALGPFINRALMMTVPGEAHVALDLDKYIPVPTADQIEQVEKRKNKKRKKETVVQETKDDEDLVAAIA</sequence>
<keyword evidence="2" id="KW-0689">Ribosomal protein</keyword>
<reference evidence="5 6" key="2">
    <citation type="journal article" date="2019" name="G3 (Bethesda)">
        <title>Hybrid Assembly of the Genome of the Entomopathogenic Nematode Steinernema carpocapsae Identifies the X-Chromosome.</title>
        <authorList>
            <person name="Serra L."/>
            <person name="Macchietto M."/>
            <person name="Macias-Munoz A."/>
            <person name="McGill C.J."/>
            <person name="Rodriguez I.M."/>
            <person name="Rodriguez B."/>
            <person name="Murad R."/>
            <person name="Mortazavi A."/>
        </authorList>
    </citation>
    <scope>NUCLEOTIDE SEQUENCE [LARGE SCALE GENOMIC DNA]</scope>
    <source>
        <strain evidence="5 6">ALL</strain>
    </source>
</reference>
<reference evidence="5 6" key="1">
    <citation type="journal article" date="2015" name="Genome Biol.">
        <title>Comparative genomics of Steinernema reveals deeply conserved gene regulatory networks.</title>
        <authorList>
            <person name="Dillman A.R."/>
            <person name="Macchietto M."/>
            <person name="Porter C.F."/>
            <person name="Rogers A."/>
            <person name="Williams B."/>
            <person name="Antoshechkin I."/>
            <person name="Lee M.M."/>
            <person name="Goodwin Z."/>
            <person name="Lu X."/>
            <person name="Lewis E.E."/>
            <person name="Goodrich-Blair H."/>
            <person name="Stock S.P."/>
            <person name="Adams B.J."/>
            <person name="Sternberg P.W."/>
            <person name="Mortazavi A."/>
        </authorList>
    </citation>
    <scope>NUCLEOTIDE SEQUENCE [LARGE SCALE GENOMIC DNA]</scope>
    <source>
        <strain evidence="5 6">ALL</strain>
    </source>
</reference>
<dbReference type="PANTHER" id="PTHR36427:SF3">
    <property type="entry name" value="LARGE RIBOSOMAL SUBUNIT PROTEIN UL1M"/>
    <property type="match status" value="1"/>
</dbReference>
<dbReference type="InterPro" id="IPR016095">
    <property type="entry name" value="Ribosomal_uL1_3-a/b-sand"/>
</dbReference>
<dbReference type="InterPro" id="IPR023674">
    <property type="entry name" value="Ribosomal_uL1-like"/>
</dbReference>
<evidence type="ECO:0008006" key="7">
    <source>
        <dbReference type="Google" id="ProtNLM"/>
    </source>
</evidence>